<dbReference type="AlphaFoldDB" id="A0A514JJ71"/>
<dbReference type="PROSITE" id="PS51462">
    <property type="entry name" value="NUDIX"/>
    <property type="match status" value="1"/>
</dbReference>
<dbReference type="Gene3D" id="3.90.79.10">
    <property type="entry name" value="Nucleoside Triphosphate Pyrophosphohydrolase"/>
    <property type="match status" value="1"/>
</dbReference>
<evidence type="ECO:0000256" key="1">
    <source>
        <dbReference type="ARBA" id="ARBA00001946"/>
    </source>
</evidence>
<name>A0A514JJ71_9ACTN</name>
<evidence type="ECO:0000313" key="7">
    <source>
        <dbReference type="EMBL" id="QDI67369.1"/>
    </source>
</evidence>
<proteinExistence type="predicted"/>
<comment type="subunit">
    <text evidence="2">Homodimer.</text>
</comment>
<accession>A0A7W3QVL0</accession>
<dbReference type="KEGG" id="sast:CD934_00760"/>
<dbReference type="EMBL" id="CP022310">
    <property type="protein sequence ID" value="QDI67369.1"/>
    <property type="molecule type" value="Genomic_DNA"/>
</dbReference>
<evidence type="ECO:0000256" key="3">
    <source>
        <dbReference type="ARBA" id="ARBA00022801"/>
    </source>
</evidence>
<evidence type="ECO:0000256" key="5">
    <source>
        <dbReference type="PIRSR" id="PIRSR604385-3"/>
    </source>
</evidence>
<sequence length="209" mass="22756">MAGPPDAGQGPPDGQQWSVRAVRTVTEDWLTLAEYRLGARQPDGRTRGATRVSVHRGDRAAVLLYSRRYGTVVLTRQFRLPVLLDGRADGQLLEAAGGLLDGQEAHEAVRREAEEETGFRVGAVTPAFRVYLAPQLSRERTYLFTAEYDPGDRVGPGGGVAAEGEDIQVVELPLERAIELVQGEETADAKTLLLLLHARDRGLCSRAGR</sequence>
<accession>A0A514JJ71</accession>
<dbReference type="GO" id="GO:0046872">
    <property type="term" value="F:metal ion binding"/>
    <property type="evidence" value="ECO:0007669"/>
    <property type="project" value="UniProtKB-KW"/>
</dbReference>
<evidence type="ECO:0000256" key="4">
    <source>
        <dbReference type="PIRSR" id="PIRSR604385-2"/>
    </source>
</evidence>
<organism evidence="7 8">
    <name type="scientific">Streptomyces calvus</name>
    <dbReference type="NCBI Taxonomy" id="67282"/>
    <lineage>
        <taxon>Bacteria</taxon>
        <taxon>Bacillati</taxon>
        <taxon>Actinomycetota</taxon>
        <taxon>Actinomycetes</taxon>
        <taxon>Kitasatosporales</taxon>
        <taxon>Streptomycetaceae</taxon>
        <taxon>Streptomyces</taxon>
    </lineage>
</organism>
<dbReference type="Proteomes" id="UP000316215">
    <property type="component" value="Chromosome"/>
</dbReference>
<keyword evidence="8" id="KW-1185">Reference proteome</keyword>
<dbReference type="GO" id="GO:0016818">
    <property type="term" value="F:hydrolase activity, acting on acid anhydrides, in phosphorus-containing anhydrides"/>
    <property type="evidence" value="ECO:0007669"/>
    <property type="project" value="InterPro"/>
</dbReference>
<dbReference type="PANTHER" id="PTHR11839:SF18">
    <property type="entry name" value="NUDIX HYDROLASE DOMAIN-CONTAINING PROTEIN"/>
    <property type="match status" value="1"/>
</dbReference>
<feature type="domain" description="Nudix hydrolase" evidence="6">
    <location>
        <begin position="55"/>
        <end position="194"/>
    </location>
</feature>
<feature type="binding site" evidence="4">
    <location>
        <position position="165"/>
    </location>
    <ligand>
        <name>Mg(2+)</name>
        <dbReference type="ChEBI" id="CHEBI:18420"/>
        <label>1</label>
    </ligand>
</feature>
<feature type="short sequence motif" description="Nudix box" evidence="5">
    <location>
        <begin position="98"/>
        <end position="119"/>
    </location>
</feature>
<dbReference type="GO" id="GO:0019693">
    <property type="term" value="P:ribose phosphate metabolic process"/>
    <property type="evidence" value="ECO:0007669"/>
    <property type="project" value="TreeGrafter"/>
</dbReference>
<feature type="binding site" evidence="4">
    <location>
        <position position="116"/>
    </location>
    <ligand>
        <name>Mg(2+)</name>
        <dbReference type="ChEBI" id="CHEBI:18420"/>
        <label>1</label>
    </ligand>
</feature>
<reference evidence="7 8" key="1">
    <citation type="submission" date="2017-07" db="EMBL/GenBank/DDBJ databases">
        <title>The Complete Genome of Streptomyces asterosporus-ZSY.</title>
        <authorList>
            <person name="Zhang S."/>
        </authorList>
    </citation>
    <scope>NUCLEOTIDE SEQUENCE [LARGE SCALE GENOMIC DNA]</scope>
    <source>
        <strain evidence="7 8">DSM 41452</strain>
    </source>
</reference>
<dbReference type="NCBIfam" id="TIGR00052">
    <property type="entry name" value="nudix-type nucleoside diphosphatase, YffH/AdpP family"/>
    <property type="match status" value="1"/>
</dbReference>
<dbReference type="InterPro" id="IPR000086">
    <property type="entry name" value="NUDIX_hydrolase_dom"/>
</dbReference>
<dbReference type="RefSeq" id="WP_142230903.1">
    <property type="nucleotide sequence ID" value="NZ_CP022310.1"/>
</dbReference>
<dbReference type="Pfam" id="PF00293">
    <property type="entry name" value="NUDIX"/>
    <property type="match status" value="1"/>
</dbReference>
<gene>
    <name evidence="7" type="ORF">CD934_00760</name>
</gene>
<evidence type="ECO:0000259" key="6">
    <source>
        <dbReference type="PROSITE" id="PS51462"/>
    </source>
</evidence>
<feature type="binding site" evidence="4">
    <location>
        <position position="112"/>
    </location>
    <ligand>
        <name>Mg(2+)</name>
        <dbReference type="ChEBI" id="CHEBI:18420"/>
        <label>1</label>
    </ligand>
</feature>
<protein>
    <submittedName>
        <fullName evidence="7">Nucleoside diphosphate pyrophosphatase</fullName>
    </submittedName>
</protein>
<evidence type="ECO:0000256" key="2">
    <source>
        <dbReference type="ARBA" id="ARBA00011738"/>
    </source>
</evidence>
<dbReference type="GO" id="GO:0005829">
    <property type="term" value="C:cytosol"/>
    <property type="evidence" value="ECO:0007669"/>
    <property type="project" value="TreeGrafter"/>
</dbReference>
<keyword evidence="4" id="KW-0460">Magnesium</keyword>
<keyword evidence="4" id="KW-0479">Metal-binding</keyword>
<dbReference type="SUPFAM" id="SSF55811">
    <property type="entry name" value="Nudix"/>
    <property type="match status" value="1"/>
</dbReference>
<dbReference type="InterPro" id="IPR015797">
    <property type="entry name" value="NUDIX_hydrolase-like_dom_sf"/>
</dbReference>
<keyword evidence="3" id="KW-0378">Hydrolase</keyword>
<dbReference type="GO" id="GO:0006753">
    <property type="term" value="P:nucleoside phosphate metabolic process"/>
    <property type="evidence" value="ECO:0007669"/>
    <property type="project" value="TreeGrafter"/>
</dbReference>
<dbReference type="InterPro" id="IPR004385">
    <property type="entry name" value="NDP_pyrophosphatase"/>
</dbReference>
<dbReference type="PANTHER" id="PTHR11839">
    <property type="entry name" value="UDP/ADP-SUGAR PYROPHOSPHATASE"/>
    <property type="match status" value="1"/>
</dbReference>
<evidence type="ECO:0000313" key="8">
    <source>
        <dbReference type="Proteomes" id="UP000316215"/>
    </source>
</evidence>
<comment type="cofactor">
    <cofactor evidence="1 4">
        <name>Mg(2+)</name>
        <dbReference type="ChEBI" id="CHEBI:18420"/>
    </cofactor>
</comment>